<dbReference type="EMBL" id="BAABAL010000027">
    <property type="protein sequence ID" value="GAA4036277.1"/>
    <property type="molecule type" value="Genomic_DNA"/>
</dbReference>
<name>A0ABP7U579_9PSEU</name>
<dbReference type="PANTHER" id="PTHR41771:SF1">
    <property type="entry name" value="MEMBRANE PROTEIN"/>
    <property type="match status" value="1"/>
</dbReference>
<evidence type="ECO:0000313" key="3">
    <source>
        <dbReference type="EMBL" id="GAA4036277.1"/>
    </source>
</evidence>
<feature type="compositionally biased region" description="Basic residues" evidence="1">
    <location>
        <begin position="8"/>
        <end position="18"/>
    </location>
</feature>
<feature type="region of interest" description="Disordered" evidence="1">
    <location>
        <begin position="1"/>
        <end position="64"/>
    </location>
</feature>
<feature type="transmembrane region" description="Helical" evidence="2">
    <location>
        <begin position="243"/>
        <end position="260"/>
    </location>
</feature>
<keyword evidence="4" id="KW-1185">Reference proteome</keyword>
<feature type="transmembrane region" description="Helical" evidence="2">
    <location>
        <begin position="414"/>
        <end position="437"/>
    </location>
</feature>
<evidence type="ECO:0008006" key="5">
    <source>
        <dbReference type="Google" id="ProtNLM"/>
    </source>
</evidence>
<feature type="transmembrane region" description="Helical" evidence="2">
    <location>
        <begin position="217"/>
        <end position="237"/>
    </location>
</feature>
<proteinExistence type="predicted"/>
<feature type="transmembrane region" description="Helical" evidence="2">
    <location>
        <begin position="73"/>
        <end position="96"/>
    </location>
</feature>
<evidence type="ECO:0000313" key="4">
    <source>
        <dbReference type="Proteomes" id="UP001501747"/>
    </source>
</evidence>
<dbReference type="PANTHER" id="PTHR41771">
    <property type="entry name" value="MEMBRANE PROTEIN-RELATED"/>
    <property type="match status" value="1"/>
</dbReference>
<keyword evidence="2" id="KW-0812">Transmembrane</keyword>
<gene>
    <name evidence="3" type="ORF">GCM10022247_72500</name>
</gene>
<dbReference type="RefSeq" id="WP_344885762.1">
    <property type="nucleotide sequence ID" value="NZ_BAABAL010000027.1"/>
</dbReference>
<feature type="region of interest" description="Disordered" evidence="1">
    <location>
        <begin position="445"/>
        <end position="519"/>
    </location>
</feature>
<dbReference type="Proteomes" id="UP001501747">
    <property type="component" value="Unassembled WGS sequence"/>
</dbReference>
<keyword evidence="2" id="KW-1133">Transmembrane helix</keyword>
<feature type="compositionally biased region" description="Acidic residues" evidence="1">
    <location>
        <begin position="457"/>
        <end position="469"/>
    </location>
</feature>
<feature type="compositionally biased region" description="Basic residues" evidence="1">
    <location>
        <begin position="29"/>
        <end position="42"/>
    </location>
</feature>
<dbReference type="InterPro" id="IPR012507">
    <property type="entry name" value="YibE_F"/>
</dbReference>
<evidence type="ECO:0000256" key="2">
    <source>
        <dbReference type="SAM" id="Phobius"/>
    </source>
</evidence>
<feature type="transmembrane region" description="Helical" evidence="2">
    <location>
        <begin position="192"/>
        <end position="210"/>
    </location>
</feature>
<keyword evidence="2" id="KW-0472">Membrane</keyword>
<accession>A0ABP7U579</accession>
<comment type="caution">
    <text evidence="3">The sequence shown here is derived from an EMBL/GenBank/DDBJ whole genome shotgun (WGS) entry which is preliminary data.</text>
</comment>
<reference evidence="4" key="1">
    <citation type="journal article" date="2019" name="Int. J. Syst. Evol. Microbiol.">
        <title>The Global Catalogue of Microorganisms (GCM) 10K type strain sequencing project: providing services to taxonomists for standard genome sequencing and annotation.</title>
        <authorList>
            <consortium name="The Broad Institute Genomics Platform"/>
            <consortium name="The Broad Institute Genome Sequencing Center for Infectious Disease"/>
            <person name="Wu L."/>
            <person name="Ma J."/>
        </authorList>
    </citation>
    <scope>NUCLEOTIDE SEQUENCE [LARGE SCALE GENOMIC DNA]</scope>
    <source>
        <strain evidence="4">JCM 17342</strain>
    </source>
</reference>
<protein>
    <recommendedName>
        <fullName evidence="5">YibE/F family protein</fullName>
    </recommendedName>
</protein>
<dbReference type="Pfam" id="PF07907">
    <property type="entry name" value="YibE_F"/>
    <property type="match status" value="1"/>
</dbReference>
<organism evidence="3 4">
    <name type="scientific">Allokutzneria multivorans</name>
    <dbReference type="NCBI Taxonomy" id="1142134"/>
    <lineage>
        <taxon>Bacteria</taxon>
        <taxon>Bacillati</taxon>
        <taxon>Actinomycetota</taxon>
        <taxon>Actinomycetes</taxon>
        <taxon>Pseudonocardiales</taxon>
        <taxon>Pseudonocardiaceae</taxon>
        <taxon>Allokutzneria</taxon>
    </lineage>
</organism>
<evidence type="ECO:0000256" key="1">
    <source>
        <dbReference type="SAM" id="MobiDB-lite"/>
    </source>
</evidence>
<feature type="transmembrane region" description="Helical" evidence="2">
    <location>
        <begin position="372"/>
        <end position="394"/>
    </location>
</feature>
<feature type="transmembrane region" description="Helical" evidence="2">
    <location>
        <begin position="272"/>
        <end position="293"/>
    </location>
</feature>
<sequence>MQASEPPRRRRAASRHAAGKADPDAQAKPKARAKTAPKRRRKAESEVGHGPGHGHGHGHGHGPVAPASRKVRILLAVLLIPCALATLIGALVLYPFGREQATGTRVGLNQVPVQGVITAAKAGECGAGQCLSLSVKLMDGPASERTITIPGTPIEPSTPRFAVGDEVVLAYAGKGSDPFSGASYQVVDFQRGLPLTVLAVLFALAVLVLARWRGLAALGALALSFLLLVFFALPSMLAGEDPLTVAVVTGGLIMFVAMYLTHGITARTSVAVLGILGSLGLIGLLGWLFSAMSKLTGLDEDTANLIGILGHEIDARGLLMAGIVIGALGVLDDVTVTQASAVWELRLANPALGWRKLYAAGLRIGRDHVGSAVNTLFMAYAGAALPMMLAYSLSGRSFGDLVTAQAVAQEVVRTLVGSIGLVAAVPVTTLLAALVAVREPVPEKEPDAAPAAVVVEPEPDPEPIAEEPPEPLPRRPARKAPPENANEVTTPIGIPLVEPPVRSRHERLNSARHRVPDQT</sequence>
<feature type="compositionally biased region" description="Basic and acidic residues" evidence="1">
    <location>
        <begin position="501"/>
        <end position="519"/>
    </location>
</feature>